<dbReference type="AlphaFoldDB" id="A0A1I6SZ35"/>
<evidence type="ECO:0000313" key="1">
    <source>
        <dbReference type="EMBL" id="SFS82113.1"/>
    </source>
</evidence>
<dbReference type="EMBL" id="FOZP01000015">
    <property type="protein sequence ID" value="SFS82113.1"/>
    <property type="molecule type" value="Genomic_DNA"/>
</dbReference>
<name>A0A1I6SZ35_9FLAO</name>
<reference evidence="2" key="1">
    <citation type="submission" date="2016-10" db="EMBL/GenBank/DDBJ databases">
        <authorList>
            <person name="Varghese N."/>
            <person name="Submissions S."/>
        </authorList>
    </citation>
    <scope>NUCLEOTIDE SEQUENCE [LARGE SCALE GENOMIC DNA]</scope>
    <source>
        <strain evidence="2">DSM 24450</strain>
    </source>
</reference>
<organism evidence="1 2">
    <name type="scientific">Lutibacter maritimus</name>
    <dbReference type="NCBI Taxonomy" id="593133"/>
    <lineage>
        <taxon>Bacteria</taxon>
        <taxon>Pseudomonadati</taxon>
        <taxon>Bacteroidota</taxon>
        <taxon>Flavobacteriia</taxon>
        <taxon>Flavobacteriales</taxon>
        <taxon>Flavobacteriaceae</taxon>
        <taxon>Lutibacter</taxon>
    </lineage>
</organism>
<dbReference type="PROSITE" id="PS51257">
    <property type="entry name" value="PROKAR_LIPOPROTEIN"/>
    <property type="match status" value="1"/>
</dbReference>
<evidence type="ECO:0000313" key="2">
    <source>
        <dbReference type="Proteomes" id="UP000199312"/>
    </source>
</evidence>
<gene>
    <name evidence="1" type="ORF">SAMN04488006_0212</name>
</gene>
<protein>
    <submittedName>
        <fullName evidence="1">Uncharacterized protein</fullName>
    </submittedName>
</protein>
<accession>A0A1I6SZ35</accession>
<sequence>MRIFLLLLILTLTFGCATRNIKYDRNKILKKYASEFDIILDSEKVNLENLYLDKDNIKATFIDRKEKTVTIDQLKKPELITLNTIYLDSLSKGRRGWNKKEIGFIIIDGILLNDKTTSEIKLDPNAIKDFRIQKGEDSKDSRIFRMDKDYLIITTK</sequence>
<dbReference type="Proteomes" id="UP000199312">
    <property type="component" value="Unassembled WGS sequence"/>
</dbReference>
<proteinExistence type="predicted"/>
<keyword evidence="2" id="KW-1185">Reference proteome</keyword>